<accession>U2NR55</accession>
<evidence type="ECO:0000313" key="1">
    <source>
        <dbReference type="EMBL" id="ERK40505.1"/>
    </source>
</evidence>
<dbReference type="EMBL" id="AWEY01000004">
    <property type="protein sequence ID" value="ERK40505.1"/>
    <property type="molecule type" value="Genomic_DNA"/>
</dbReference>
<proteinExistence type="predicted"/>
<organism evidence="1 2">
    <name type="scientific">Segatella baroniae F0067</name>
    <dbReference type="NCBI Taxonomy" id="1115809"/>
    <lineage>
        <taxon>Bacteria</taxon>
        <taxon>Pseudomonadati</taxon>
        <taxon>Bacteroidota</taxon>
        <taxon>Bacteroidia</taxon>
        <taxon>Bacteroidales</taxon>
        <taxon>Prevotellaceae</taxon>
        <taxon>Segatella</taxon>
    </lineage>
</organism>
<dbReference type="Proteomes" id="UP000016648">
    <property type="component" value="Unassembled WGS sequence"/>
</dbReference>
<sequence>MLFEETLKTIFNKALREGLITFNPVHSLRMYSENACAQINLQDLFEHRLFHVESVK</sequence>
<gene>
    <name evidence="1" type="ORF">HMPREF9135_1341</name>
</gene>
<protein>
    <submittedName>
        <fullName evidence="1">Uncharacterized protein</fullName>
    </submittedName>
</protein>
<dbReference type="PATRIC" id="fig|1115809.3.peg.123"/>
<name>U2NR55_9BACT</name>
<reference evidence="1 2" key="1">
    <citation type="submission" date="2013-08" db="EMBL/GenBank/DDBJ databases">
        <authorList>
            <person name="Durkin A.S."/>
            <person name="Haft D.R."/>
            <person name="McCorrison J."/>
            <person name="Torralba M."/>
            <person name="Gillis M."/>
            <person name="Haft D.H."/>
            <person name="Methe B."/>
            <person name="Sutton G."/>
            <person name="Nelson K.E."/>
        </authorList>
    </citation>
    <scope>NUCLEOTIDE SEQUENCE [LARGE SCALE GENOMIC DNA]</scope>
    <source>
        <strain evidence="1 2">F0067</strain>
    </source>
</reference>
<comment type="caution">
    <text evidence="1">The sequence shown here is derived from an EMBL/GenBank/DDBJ whole genome shotgun (WGS) entry which is preliminary data.</text>
</comment>
<dbReference type="AlphaFoldDB" id="U2NR55"/>
<keyword evidence="2" id="KW-1185">Reference proteome</keyword>
<evidence type="ECO:0000313" key="2">
    <source>
        <dbReference type="Proteomes" id="UP000016648"/>
    </source>
</evidence>